<dbReference type="EMBL" id="ANNE01000003">
    <property type="protein sequence ID" value="ERJ23533.1"/>
    <property type="molecule type" value="Genomic_DNA"/>
</dbReference>
<protein>
    <submittedName>
        <fullName evidence="1">Uncharacterized protein</fullName>
    </submittedName>
</protein>
<dbReference type="Proteomes" id="UP000016636">
    <property type="component" value="Unassembled WGS sequence"/>
</dbReference>
<accession>U2GC27</accession>
<sequence>MAKFSPVNASRQIPQARAQTRQNLYITSTLSNANSLVFLKLYTPMQKMKSAN</sequence>
<dbReference type="AlphaFoldDB" id="U2GC27"/>
<evidence type="ECO:0000313" key="1">
    <source>
        <dbReference type="EMBL" id="ERJ23533.1"/>
    </source>
</evidence>
<evidence type="ECO:0000313" key="2">
    <source>
        <dbReference type="Proteomes" id="UP000016636"/>
    </source>
</evidence>
<gene>
    <name evidence="1" type="ORF">UNSW3_908</name>
</gene>
<reference evidence="1 2" key="1">
    <citation type="journal article" date="2013" name="BMC Genomics">
        <title>Comparative genomics of Campylobacter concisus isolates reveals genetic diversity and provides insights into disease association.</title>
        <authorList>
            <person name="Deshpande N.P."/>
            <person name="Kaakoush N.O."/>
            <person name="Wilkins M.R."/>
            <person name="Mitchell H.M."/>
        </authorList>
    </citation>
    <scope>NUCLEOTIDE SEQUENCE [LARGE SCALE GENOMIC DNA]</scope>
    <source>
        <strain evidence="1 2">UNSW3</strain>
    </source>
</reference>
<comment type="caution">
    <text evidence="1">The sequence shown here is derived from an EMBL/GenBank/DDBJ whole genome shotgun (WGS) entry which is preliminary data.</text>
</comment>
<name>U2GC27_9BACT</name>
<proteinExistence type="predicted"/>
<organism evidence="1 2">
    <name type="scientific">Campylobacter concisus UNSW3</name>
    <dbReference type="NCBI Taxonomy" id="1242966"/>
    <lineage>
        <taxon>Bacteria</taxon>
        <taxon>Pseudomonadati</taxon>
        <taxon>Campylobacterota</taxon>
        <taxon>Epsilonproteobacteria</taxon>
        <taxon>Campylobacterales</taxon>
        <taxon>Campylobacteraceae</taxon>
        <taxon>Campylobacter</taxon>
    </lineage>
</organism>